<comment type="caution">
    <text evidence="8">The sequence shown here is derived from an EMBL/GenBank/DDBJ whole genome shotgun (WGS) entry which is preliminary data.</text>
</comment>
<dbReference type="PANTHER" id="PTHR33048:SF129">
    <property type="entry name" value="INTEGRAL MEMBRANE PROTEIN-RELATED"/>
    <property type="match status" value="1"/>
</dbReference>
<comment type="subcellular location">
    <subcellularLocation>
        <location evidence="1">Membrane</location>
        <topology evidence="1">Multi-pass membrane protein</topology>
    </subcellularLocation>
</comment>
<feature type="transmembrane region" description="Helical" evidence="6">
    <location>
        <begin position="27"/>
        <end position="47"/>
    </location>
</feature>
<gene>
    <name evidence="8" type="ORF">QBC36DRAFT_348298</name>
</gene>
<evidence type="ECO:0000256" key="3">
    <source>
        <dbReference type="ARBA" id="ARBA00022989"/>
    </source>
</evidence>
<evidence type="ECO:0000256" key="1">
    <source>
        <dbReference type="ARBA" id="ARBA00004141"/>
    </source>
</evidence>
<feature type="transmembrane region" description="Helical" evidence="6">
    <location>
        <begin position="216"/>
        <end position="236"/>
    </location>
</feature>
<dbReference type="InterPro" id="IPR052337">
    <property type="entry name" value="SAT4-like"/>
</dbReference>
<evidence type="ECO:0000256" key="5">
    <source>
        <dbReference type="ARBA" id="ARBA00038359"/>
    </source>
</evidence>
<evidence type="ECO:0000256" key="2">
    <source>
        <dbReference type="ARBA" id="ARBA00022692"/>
    </source>
</evidence>
<keyword evidence="3 6" id="KW-1133">Transmembrane helix</keyword>
<evidence type="ECO:0000256" key="4">
    <source>
        <dbReference type="ARBA" id="ARBA00023136"/>
    </source>
</evidence>
<dbReference type="Pfam" id="PF20684">
    <property type="entry name" value="Fung_rhodopsin"/>
    <property type="match status" value="1"/>
</dbReference>
<protein>
    <recommendedName>
        <fullName evidence="7">Rhodopsin domain-containing protein</fullName>
    </recommendedName>
</protein>
<dbReference type="PANTHER" id="PTHR33048">
    <property type="entry name" value="PTH11-LIKE INTEGRAL MEMBRANE PROTEIN (AFU_ORTHOLOGUE AFUA_5G11245)"/>
    <property type="match status" value="1"/>
</dbReference>
<reference evidence="8" key="1">
    <citation type="journal article" date="2023" name="Mol. Phylogenet. Evol.">
        <title>Genome-scale phylogeny and comparative genomics of the fungal order Sordariales.</title>
        <authorList>
            <person name="Hensen N."/>
            <person name="Bonometti L."/>
            <person name="Westerberg I."/>
            <person name="Brannstrom I.O."/>
            <person name="Guillou S."/>
            <person name="Cros-Aarteil S."/>
            <person name="Calhoun S."/>
            <person name="Haridas S."/>
            <person name="Kuo A."/>
            <person name="Mondo S."/>
            <person name="Pangilinan J."/>
            <person name="Riley R."/>
            <person name="LaButti K."/>
            <person name="Andreopoulos B."/>
            <person name="Lipzen A."/>
            <person name="Chen C."/>
            <person name="Yan M."/>
            <person name="Daum C."/>
            <person name="Ng V."/>
            <person name="Clum A."/>
            <person name="Steindorff A."/>
            <person name="Ohm R.A."/>
            <person name="Martin F."/>
            <person name="Silar P."/>
            <person name="Natvig D.O."/>
            <person name="Lalanne C."/>
            <person name="Gautier V."/>
            <person name="Ament-Velasquez S.L."/>
            <person name="Kruys A."/>
            <person name="Hutchinson M.I."/>
            <person name="Powell A.J."/>
            <person name="Barry K."/>
            <person name="Miller A.N."/>
            <person name="Grigoriev I.V."/>
            <person name="Debuchy R."/>
            <person name="Gladieux P."/>
            <person name="Hiltunen Thoren M."/>
            <person name="Johannesson H."/>
        </authorList>
    </citation>
    <scope>NUCLEOTIDE SEQUENCE</scope>
    <source>
        <strain evidence="8">CBS 892.96</strain>
    </source>
</reference>
<dbReference type="AlphaFoldDB" id="A0AAN6W2X4"/>
<reference evidence="8" key="2">
    <citation type="submission" date="2023-05" db="EMBL/GenBank/DDBJ databases">
        <authorList>
            <consortium name="Lawrence Berkeley National Laboratory"/>
            <person name="Steindorff A."/>
            <person name="Hensen N."/>
            <person name="Bonometti L."/>
            <person name="Westerberg I."/>
            <person name="Brannstrom I.O."/>
            <person name="Guillou S."/>
            <person name="Cros-Aarteil S."/>
            <person name="Calhoun S."/>
            <person name="Haridas S."/>
            <person name="Kuo A."/>
            <person name="Mondo S."/>
            <person name="Pangilinan J."/>
            <person name="Riley R."/>
            <person name="Labutti K."/>
            <person name="Andreopoulos B."/>
            <person name="Lipzen A."/>
            <person name="Chen C."/>
            <person name="Yanf M."/>
            <person name="Daum C."/>
            <person name="Ng V."/>
            <person name="Clum A."/>
            <person name="Ohm R."/>
            <person name="Martin F."/>
            <person name="Silar P."/>
            <person name="Natvig D."/>
            <person name="Lalanne C."/>
            <person name="Gautier V."/>
            <person name="Ament-Velasquez S.L."/>
            <person name="Kruys A."/>
            <person name="Hutchinson M.I."/>
            <person name="Powell A.J."/>
            <person name="Barry K."/>
            <person name="Miller A.N."/>
            <person name="Grigoriev I.V."/>
            <person name="Debuchy R."/>
            <person name="Gladieux P."/>
            <person name="Thoren M.H."/>
            <person name="Johannesson H."/>
        </authorList>
    </citation>
    <scope>NUCLEOTIDE SEQUENCE</scope>
    <source>
        <strain evidence="8">CBS 892.96</strain>
    </source>
</reference>
<evidence type="ECO:0000313" key="8">
    <source>
        <dbReference type="EMBL" id="KAK4174020.1"/>
    </source>
</evidence>
<dbReference type="EMBL" id="MU866306">
    <property type="protein sequence ID" value="KAK4174020.1"/>
    <property type="molecule type" value="Genomic_DNA"/>
</dbReference>
<keyword evidence="2 6" id="KW-0812">Transmembrane</keyword>
<sequence length="337" mass="37215">MRITAEIIASWPPPNHFDLETHGPANVIVRLLLLSLAGAVLAIRIYARLKISGGFGKDDVFICFAYVPAVTFVILQAIGHFKLDTDRHTWDVRLELVTLSLQVGLAEQILLALETGFTKLSILALLYRTKHVVLVLSGVVALGTVVFVFFLSRMAVLAMNTDQPRPIPDLWTISPEPQRCIDQGLHLVVASVINTAQDFLIVFVPFKMVLGFDLPLTQRLIVLLLFAGGLLVCIAGSNRTYLTWVMVTSPDGDITWRLYDTMFPSAVELFLGMSFAKTLPGNFDNESSQTSLETTNSQSTVYSPVDKALKSHPPPDLNKRLPSLPSMRCAPEDLQII</sequence>
<evidence type="ECO:0000259" key="7">
    <source>
        <dbReference type="Pfam" id="PF20684"/>
    </source>
</evidence>
<accession>A0AAN6W2X4</accession>
<proteinExistence type="inferred from homology"/>
<dbReference type="Proteomes" id="UP001302321">
    <property type="component" value="Unassembled WGS sequence"/>
</dbReference>
<evidence type="ECO:0000256" key="6">
    <source>
        <dbReference type="SAM" id="Phobius"/>
    </source>
</evidence>
<keyword evidence="9" id="KW-1185">Reference proteome</keyword>
<dbReference type="GO" id="GO:0016020">
    <property type="term" value="C:membrane"/>
    <property type="evidence" value="ECO:0007669"/>
    <property type="project" value="UniProtKB-SubCell"/>
</dbReference>
<feature type="transmembrane region" description="Helical" evidence="6">
    <location>
        <begin position="132"/>
        <end position="151"/>
    </location>
</feature>
<dbReference type="InterPro" id="IPR049326">
    <property type="entry name" value="Rhodopsin_dom_fungi"/>
</dbReference>
<comment type="similarity">
    <text evidence="5">Belongs to the SAT4 family.</text>
</comment>
<feature type="transmembrane region" description="Helical" evidence="6">
    <location>
        <begin position="59"/>
        <end position="79"/>
    </location>
</feature>
<feature type="domain" description="Rhodopsin" evidence="7">
    <location>
        <begin position="43"/>
        <end position="273"/>
    </location>
</feature>
<keyword evidence="4 6" id="KW-0472">Membrane</keyword>
<name>A0AAN6W2X4_9PEZI</name>
<organism evidence="8 9">
    <name type="scientific">Triangularia setosa</name>
    <dbReference type="NCBI Taxonomy" id="2587417"/>
    <lineage>
        <taxon>Eukaryota</taxon>
        <taxon>Fungi</taxon>
        <taxon>Dikarya</taxon>
        <taxon>Ascomycota</taxon>
        <taxon>Pezizomycotina</taxon>
        <taxon>Sordariomycetes</taxon>
        <taxon>Sordariomycetidae</taxon>
        <taxon>Sordariales</taxon>
        <taxon>Podosporaceae</taxon>
        <taxon>Triangularia</taxon>
    </lineage>
</organism>
<evidence type="ECO:0000313" key="9">
    <source>
        <dbReference type="Proteomes" id="UP001302321"/>
    </source>
</evidence>